<gene>
    <name evidence="2" type="ORF">B0T25DRAFT_592393</name>
</gene>
<organism evidence="2 3">
    <name type="scientific">Lasiosphaeria hispida</name>
    <dbReference type="NCBI Taxonomy" id="260671"/>
    <lineage>
        <taxon>Eukaryota</taxon>
        <taxon>Fungi</taxon>
        <taxon>Dikarya</taxon>
        <taxon>Ascomycota</taxon>
        <taxon>Pezizomycotina</taxon>
        <taxon>Sordariomycetes</taxon>
        <taxon>Sordariomycetidae</taxon>
        <taxon>Sordariales</taxon>
        <taxon>Lasiosphaeriaceae</taxon>
        <taxon>Lasiosphaeria</taxon>
    </lineage>
</organism>
<keyword evidence="3" id="KW-1185">Reference proteome</keyword>
<evidence type="ECO:0000313" key="3">
    <source>
        <dbReference type="Proteomes" id="UP001275084"/>
    </source>
</evidence>
<dbReference type="EMBL" id="JAUIQD010000006">
    <property type="protein sequence ID" value="KAK3346069.1"/>
    <property type="molecule type" value="Genomic_DNA"/>
</dbReference>
<dbReference type="Pfam" id="PF10067">
    <property type="entry name" value="DUF2306"/>
    <property type="match status" value="1"/>
</dbReference>
<accession>A0AAJ0MAP4</accession>
<feature type="transmembrane region" description="Helical" evidence="1">
    <location>
        <begin position="115"/>
        <end position="134"/>
    </location>
</feature>
<evidence type="ECO:0000256" key="1">
    <source>
        <dbReference type="SAM" id="Phobius"/>
    </source>
</evidence>
<keyword evidence="1" id="KW-1133">Transmembrane helix</keyword>
<feature type="transmembrane region" description="Helical" evidence="1">
    <location>
        <begin position="49"/>
        <end position="72"/>
    </location>
</feature>
<comment type="caution">
    <text evidence="2">The sequence shown here is derived from an EMBL/GenBank/DDBJ whole genome shotgun (WGS) entry which is preliminary data.</text>
</comment>
<keyword evidence="1" id="KW-0472">Membrane</keyword>
<dbReference type="Proteomes" id="UP001275084">
    <property type="component" value="Unassembled WGS sequence"/>
</dbReference>
<keyword evidence="1" id="KW-0812">Transmembrane</keyword>
<protein>
    <submittedName>
        <fullName evidence="2">Uncharacterized protein</fullName>
    </submittedName>
</protein>
<reference evidence="2" key="2">
    <citation type="submission" date="2023-06" db="EMBL/GenBank/DDBJ databases">
        <authorList>
            <consortium name="Lawrence Berkeley National Laboratory"/>
            <person name="Haridas S."/>
            <person name="Hensen N."/>
            <person name="Bonometti L."/>
            <person name="Westerberg I."/>
            <person name="Brannstrom I.O."/>
            <person name="Guillou S."/>
            <person name="Cros-Aarteil S."/>
            <person name="Calhoun S."/>
            <person name="Kuo A."/>
            <person name="Mondo S."/>
            <person name="Pangilinan J."/>
            <person name="Riley R."/>
            <person name="Labutti K."/>
            <person name="Andreopoulos B."/>
            <person name="Lipzen A."/>
            <person name="Chen C."/>
            <person name="Yanf M."/>
            <person name="Daum C."/>
            <person name="Ng V."/>
            <person name="Clum A."/>
            <person name="Steindorff A."/>
            <person name="Ohm R."/>
            <person name="Martin F."/>
            <person name="Silar P."/>
            <person name="Natvig D."/>
            <person name="Lalanne C."/>
            <person name="Gautier V."/>
            <person name="Ament-Velasquez S.L."/>
            <person name="Kruys A."/>
            <person name="Hutchinson M.I."/>
            <person name="Powell A.J."/>
            <person name="Barry K."/>
            <person name="Miller A.N."/>
            <person name="Grigoriev I.V."/>
            <person name="Debuchy R."/>
            <person name="Gladieux P."/>
            <person name="Thoren M.H."/>
            <person name="Johannesson H."/>
        </authorList>
    </citation>
    <scope>NUCLEOTIDE SEQUENCE</scope>
    <source>
        <strain evidence="2">CBS 955.72</strain>
    </source>
</reference>
<dbReference type="AlphaFoldDB" id="A0AAJ0MAP4"/>
<name>A0AAJ0MAP4_9PEZI</name>
<dbReference type="InterPro" id="IPR018750">
    <property type="entry name" value="DUF2306_membrane"/>
</dbReference>
<feature type="transmembrane region" description="Helical" evidence="1">
    <location>
        <begin position="84"/>
        <end position="103"/>
    </location>
</feature>
<proteinExistence type="predicted"/>
<evidence type="ECO:0000313" key="2">
    <source>
        <dbReference type="EMBL" id="KAK3346069.1"/>
    </source>
</evidence>
<sequence>MVQPTRPPANAFVFYFRESLTPSASVRGTTSFCSSSFFGALLGFSPSRLILASSFIPLILPGAILACCQFVPLIRHKAIIVRRINGYIVILLSLARTTGVLITRHAAGESLETQAGLGLLSIMFVTSLILAFINTKRLQIEQHRAWMLRACRTFRVKNINQYAVVDADYADPSSAAEAAVALEISFGIALWIALAIHAAGIEIYLHLTPAEAERIRHFSYKRQIEAGMRHPGRAGTTSDQLGLFCFPAPQHIHRQ</sequence>
<reference evidence="2" key="1">
    <citation type="journal article" date="2023" name="Mol. Phylogenet. Evol.">
        <title>Genome-scale phylogeny and comparative genomics of the fungal order Sordariales.</title>
        <authorList>
            <person name="Hensen N."/>
            <person name="Bonometti L."/>
            <person name="Westerberg I."/>
            <person name="Brannstrom I.O."/>
            <person name="Guillou S."/>
            <person name="Cros-Aarteil S."/>
            <person name="Calhoun S."/>
            <person name="Haridas S."/>
            <person name="Kuo A."/>
            <person name="Mondo S."/>
            <person name="Pangilinan J."/>
            <person name="Riley R."/>
            <person name="LaButti K."/>
            <person name="Andreopoulos B."/>
            <person name="Lipzen A."/>
            <person name="Chen C."/>
            <person name="Yan M."/>
            <person name="Daum C."/>
            <person name="Ng V."/>
            <person name="Clum A."/>
            <person name="Steindorff A."/>
            <person name="Ohm R.A."/>
            <person name="Martin F."/>
            <person name="Silar P."/>
            <person name="Natvig D.O."/>
            <person name="Lalanne C."/>
            <person name="Gautier V."/>
            <person name="Ament-Velasquez S.L."/>
            <person name="Kruys A."/>
            <person name="Hutchinson M.I."/>
            <person name="Powell A.J."/>
            <person name="Barry K."/>
            <person name="Miller A.N."/>
            <person name="Grigoriev I.V."/>
            <person name="Debuchy R."/>
            <person name="Gladieux P."/>
            <person name="Hiltunen Thoren M."/>
            <person name="Johannesson H."/>
        </authorList>
    </citation>
    <scope>NUCLEOTIDE SEQUENCE</scope>
    <source>
        <strain evidence="2">CBS 955.72</strain>
    </source>
</reference>